<keyword evidence="2" id="KW-1185">Reference proteome</keyword>
<gene>
    <name evidence="1" type="ORF">AVEN_103070_1</name>
</gene>
<evidence type="ECO:0000313" key="1">
    <source>
        <dbReference type="EMBL" id="GBL88430.1"/>
    </source>
</evidence>
<dbReference type="EMBL" id="BGPR01000059">
    <property type="protein sequence ID" value="GBL88430.1"/>
    <property type="molecule type" value="Genomic_DNA"/>
</dbReference>
<protein>
    <submittedName>
        <fullName evidence="1">Uncharacterized protein</fullName>
    </submittedName>
</protein>
<accession>A0A4Y2B8A4</accession>
<dbReference type="AlphaFoldDB" id="A0A4Y2B8A4"/>
<name>A0A4Y2B8A4_ARAVE</name>
<evidence type="ECO:0000313" key="2">
    <source>
        <dbReference type="Proteomes" id="UP000499080"/>
    </source>
</evidence>
<comment type="caution">
    <text evidence="1">The sequence shown here is derived from an EMBL/GenBank/DDBJ whole genome shotgun (WGS) entry which is preliminary data.</text>
</comment>
<organism evidence="1 2">
    <name type="scientific">Araneus ventricosus</name>
    <name type="common">Orbweaver spider</name>
    <name type="synonym">Epeira ventricosa</name>
    <dbReference type="NCBI Taxonomy" id="182803"/>
    <lineage>
        <taxon>Eukaryota</taxon>
        <taxon>Metazoa</taxon>
        <taxon>Ecdysozoa</taxon>
        <taxon>Arthropoda</taxon>
        <taxon>Chelicerata</taxon>
        <taxon>Arachnida</taxon>
        <taxon>Araneae</taxon>
        <taxon>Araneomorphae</taxon>
        <taxon>Entelegynae</taxon>
        <taxon>Araneoidea</taxon>
        <taxon>Araneidae</taxon>
        <taxon>Araneus</taxon>
    </lineage>
</organism>
<dbReference type="Proteomes" id="UP000499080">
    <property type="component" value="Unassembled WGS sequence"/>
</dbReference>
<proteinExistence type="predicted"/>
<sequence>MEKSLTQNVDMEESIKMVQESLAKIWNLTKKKNEDSRAPRWNMDLEFTRIKIRALRRRNLTREKNEDSRAPWWNLDLEFTSIKIRALRRRYQRTYNSSERIQRKIIYEN</sequence>
<reference evidence="1 2" key="1">
    <citation type="journal article" date="2019" name="Sci. Rep.">
        <title>Orb-weaving spider Araneus ventricosus genome elucidates the spidroin gene catalogue.</title>
        <authorList>
            <person name="Kono N."/>
            <person name="Nakamura H."/>
            <person name="Ohtoshi R."/>
            <person name="Moran D.A.P."/>
            <person name="Shinohara A."/>
            <person name="Yoshida Y."/>
            <person name="Fujiwara M."/>
            <person name="Mori M."/>
            <person name="Tomita M."/>
            <person name="Arakawa K."/>
        </authorList>
    </citation>
    <scope>NUCLEOTIDE SEQUENCE [LARGE SCALE GENOMIC DNA]</scope>
</reference>